<keyword evidence="1" id="KW-0472">Membrane</keyword>
<feature type="transmembrane region" description="Helical" evidence="1">
    <location>
        <begin position="21"/>
        <end position="40"/>
    </location>
</feature>
<dbReference type="AlphaFoldDB" id="A0A1T4ZR57"/>
<dbReference type="Pfam" id="PF15461">
    <property type="entry name" value="BCD"/>
    <property type="match status" value="1"/>
</dbReference>
<comment type="caution">
    <text evidence="1">Lacks conserved residue(s) required for the propagation of feature annotation.</text>
</comment>
<keyword evidence="2" id="KW-0503">Monooxygenase</keyword>
<gene>
    <name evidence="2" type="ORF">SAMN05660866_00072</name>
</gene>
<dbReference type="STRING" id="561365.SAMN05660866_00072"/>
<dbReference type="GO" id="GO:0016121">
    <property type="term" value="P:carotene catabolic process"/>
    <property type="evidence" value="ECO:0007669"/>
    <property type="project" value="UniProtKB-UniRule"/>
</dbReference>
<protein>
    <recommendedName>
        <fullName evidence="1">Probable beta-carotene 15,15'-dioxygenase</fullName>
        <ecNumber evidence="1">1.13.11.63</ecNumber>
    </recommendedName>
</protein>
<comment type="function">
    <text evidence="1">Catalyzes the cleavage of beta-carotene at its central double bond (15,15') to yield two molecules of all-trans-retinal.</text>
</comment>
<keyword evidence="1" id="KW-0812">Transmembrane</keyword>
<feature type="transmembrane region" description="Helical" evidence="1">
    <location>
        <begin position="173"/>
        <end position="194"/>
    </location>
</feature>
<dbReference type="EC" id="1.13.11.63" evidence="1"/>
<feature type="transmembrane region" description="Helical" evidence="1">
    <location>
        <begin position="136"/>
        <end position="152"/>
    </location>
</feature>
<feature type="transmembrane region" description="Helical" evidence="1">
    <location>
        <begin position="206"/>
        <end position="232"/>
    </location>
</feature>
<keyword evidence="1" id="KW-0408">Iron</keyword>
<comment type="cofactor">
    <cofactor evidence="1">
        <name>Fe(2+)</name>
        <dbReference type="ChEBI" id="CHEBI:29033"/>
    </cofactor>
</comment>
<dbReference type="EMBL" id="FUYL01000001">
    <property type="protein sequence ID" value="SKB24793.1"/>
    <property type="molecule type" value="Genomic_DNA"/>
</dbReference>
<evidence type="ECO:0000256" key="1">
    <source>
        <dbReference type="HAMAP-Rule" id="MF_02093"/>
    </source>
</evidence>
<reference evidence="3" key="1">
    <citation type="submission" date="2017-02" db="EMBL/GenBank/DDBJ databases">
        <authorList>
            <person name="Varghese N."/>
            <person name="Submissions S."/>
        </authorList>
    </citation>
    <scope>NUCLEOTIDE SEQUENCE [LARGE SCALE GENOMIC DNA]</scope>
    <source>
        <strain evidence="3">DSM 23546</strain>
    </source>
</reference>
<organism evidence="2 3">
    <name type="scientific">Maribacter arcticus</name>
    <dbReference type="NCBI Taxonomy" id="561365"/>
    <lineage>
        <taxon>Bacteria</taxon>
        <taxon>Pseudomonadati</taxon>
        <taxon>Bacteroidota</taxon>
        <taxon>Flavobacteriia</taxon>
        <taxon>Flavobacteriales</taxon>
        <taxon>Flavobacteriaceae</taxon>
        <taxon>Maribacter</taxon>
    </lineage>
</organism>
<dbReference type="GO" id="GO:0004497">
    <property type="term" value="F:monooxygenase activity"/>
    <property type="evidence" value="ECO:0007669"/>
    <property type="project" value="UniProtKB-KW"/>
</dbReference>
<feature type="transmembrane region" description="Helical" evidence="1">
    <location>
        <begin position="253"/>
        <end position="280"/>
    </location>
</feature>
<dbReference type="GO" id="GO:0003834">
    <property type="term" value="F:beta-carotene 15,15'-dioxygenase activity"/>
    <property type="evidence" value="ECO:0007669"/>
    <property type="project" value="UniProtKB-EC"/>
</dbReference>
<dbReference type="InterPro" id="IPR022270">
    <property type="entry name" value="Blh_diox"/>
</dbReference>
<evidence type="ECO:0000313" key="2">
    <source>
        <dbReference type="EMBL" id="SKB24793.1"/>
    </source>
</evidence>
<dbReference type="GO" id="GO:0010436">
    <property type="term" value="F:carotenoid dioxygenase activity"/>
    <property type="evidence" value="ECO:0007669"/>
    <property type="project" value="UniProtKB-UniRule"/>
</dbReference>
<keyword evidence="3" id="KW-1185">Reference proteome</keyword>
<keyword evidence="1" id="KW-0223">Dioxygenase</keyword>
<feature type="transmembrane region" description="Helical" evidence="1">
    <location>
        <begin position="84"/>
        <end position="116"/>
    </location>
</feature>
<dbReference type="GO" id="GO:0005886">
    <property type="term" value="C:plasma membrane"/>
    <property type="evidence" value="ECO:0007669"/>
    <property type="project" value="UniProtKB-SubCell"/>
</dbReference>
<keyword evidence="1" id="KW-1133">Transmembrane helix</keyword>
<comment type="subcellular location">
    <subcellularLocation>
        <location evidence="1">Cell membrane</location>
        <topology evidence="1">Multi-pass membrane protein</topology>
    </subcellularLocation>
</comment>
<sequence length="315" mass="36347">MFNKIVKILNKIKNKHIDFPNLDSIIIVGTFFSLWLAVIFEDVIEHVMAYIFILSFGILHGANDLNLIQKAESKKKSTRNYIKILLYYVLFVFGSVLIFYLVPSLALVVFVLFSGYHFGEQHFISKTIRASFKTNVLYFAYGTFILFLLFNSNNLSTSEIIKTIIDYSIPISVFKVGLLISGIISAAFSLILVLKNELKINPIKELFFIGIFFVVFKTASLLWGFAIYFVLWHSIPSLYDQIFFLHGKINKRSFRSFVVTSLPYWLISVAGLLFLLFLFRDNLEKSLAFFFSFLAAITFPHVLVIKRLNQNQNQN</sequence>
<dbReference type="Proteomes" id="UP000190339">
    <property type="component" value="Unassembled WGS sequence"/>
</dbReference>
<proteinExistence type="inferred from homology"/>
<keyword evidence="1" id="KW-0560">Oxidoreductase</keyword>
<name>A0A1T4ZR57_9FLAO</name>
<comment type="catalytic activity">
    <reaction evidence="1">
        <text>all-trans-beta-carotene + O2 = 2 all-trans-retinal</text>
        <dbReference type="Rhea" id="RHEA:32887"/>
        <dbReference type="ChEBI" id="CHEBI:15379"/>
        <dbReference type="ChEBI" id="CHEBI:17579"/>
        <dbReference type="ChEBI" id="CHEBI:17898"/>
        <dbReference type="EC" id="1.13.11.63"/>
    </reaction>
</comment>
<keyword evidence="1" id="KW-1003">Cell membrane</keyword>
<dbReference type="NCBIfam" id="TIGR03753">
    <property type="entry name" value="blh_monoox"/>
    <property type="match status" value="1"/>
</dbReference>
<dbReference type="HAMAP" id="MF_02093">
    <property type="entry name" value="Beta_carotene_diox"/>
    <property type="match status" value="1"/>
</dbReference>
<comment type="similarity">
    <text evidence="1">Belongs to the Brp/Blh beta-carotene diooxygenase family.</text>
</comment>
<feature type="transmembrane region" description="Helical" evidence="1">
    <location>
        <begin position="286"/>
        <end position="305"/>
    </location>
</feature>
<evidence type="ECO:0000313" key="3">
    <source>
        <dbReference type="Proteomes" id="UP000190339"/>
    </source>
</evidence>
<dbReference type="GO" id="GO:0005506">
    <property type="term" value="F:iron ion binding"/>
    <property type="evidence" value="ECO:0007669"/>
    <property type="project" value="UniProtKB-UniRule"/>
</dbReference>
<keyword evidence="1" id="KW-0479">Metal-binding</keyword>
<feature type="transmembrane region" description="Helical" evidence="1">
    <location>
        <begin position="46"/>
        <end position="63"/>
    </location>
</feature>
<accession>A0A1T4ZR57</accession>